<dbReference type="Proteomes" id="UP001501323">
    <property type="component" value="Unassembled WGS sequence"/>
</dbReference>
<evidence type="ECO:0000313" key="2">
    <source>
        <dbReference type="Proteomes" id="UP001501323"/>
    </source>
</evidence>
<organism evidence="1 2">
    <name type="scientific">Luteimonas vadosa</name>
    <dbReference type="NCBI Taxonomy" id="1165507"/>
    <lineage>
        <taxon>Bacteria</taxon>
        <taxon>Pseudomonadati</taxon>
        <taxon>Pseudomonadota</taxon>
        <taxon>Gammaproteobacteria</taxon>
        <taxon>Lysobacterales</taxon>
        <taxon>Lysobacteraceae</taxon>
        <taxon>Luteimonas</taxon>
    </lineage>
</organism>
<comment type="caution">
    <text evidence="1">The sequence shown here is derived from an EMBL/GenBank/DDBJ whole genome shotgun (WGS) entry which is preliminary data.</text>
</comment>
<sequence>MATGLKASRSVVLILAYAAAAVGLAYVSLAPSQSSLPVADCVPVPPDVVFVGPTLSVSQVESASLKKMAGTPTAPQVPFGYMNYEWLRLKELMLRGDSIRQFKTDVTGGHMVLRGKCVVGQSHRGSAKV</sequence>
<proteinExistence type="predicted"/>
<protein>
    <submittedName>
        <fullName evidence="1">Uncharacterized protein</fullName>
    </submittedName>
</protein>
<evidence type="ECO:0000313" key="1">
    <source>
        <dbReference type="EMBL" id="GAA4861128.1"/>
    </source>
</evidence>
<accession>A0ABP9E2H1</accession>
<reference evidence="2" key="1">
    <citation type="journal article" date="2019" name="Int. J. Syst. Evol. Microbiol.">
        <title>The Global Catalogue of Microorganisms (GCM) 10K type strain sequencing project: providing services to taxonomists for standard genome sequencing and annotation.</title>
        <authorList>
            <consortium name="The Broad Institute Genomics Platform"/>
            <consortium name="The Broad Institute Genome Sequencing Center for Infectious Disease"/>
            <person name="Wu L."/>
            <person name="Ma J."/>
        </authorList>
    </citation>
    <scope>NUCLEOTIDE SEQUENCE [LARGE SCALE GENOMIC DNA]</scope>
    <source>
        <strain evidence="2">JCM 18392</strain>
    </source>
</reference>
<keyword evidence="2" id="KW-1185">Reference proteome</keyword>
<name>A0ABP9E2H1_9GAMM</name>
<gene>
    <name evidence="1" type="ORF">GCM10023332_11450</name>
</gene>
<dbReference type="EMBL" id="BAABJY010000001">
    <property type="protein sequence ID" value="GAA4861128.1"/>
    <property type="molecule type" value="Genomic_DNA"/>
</dbReference>